<comment type="caution">
    <text evidence="1">The sequence shown here is derived from an EMBL/GenBank/DDBJ whole genome shotgun (WGS) entry which is preliminary data.</text>
</comment>
<proteinExistence type="predicted"/>
<evidence type="ECO:0000313" key="2">
    <source>
        <dbReference type="Proteomes" id="UP001169069"/>
    </source>
</evidence>
<name>A0ABT7QXW0_9BACT</name>
<dbReference type="Proteomes" id="UP001169069">
    <property type="component" value="Unassembled WGS sequence"/>
</dbReference>
<dbReference type="EMBL" id="JAQIBD010000002">
    <property type="protein sequence ID" value="MDM5271665.1"/>
    <property type="molecule type" value="Genomic_DNA"/>
</dbReference>
<dbReference type="RefSeq" id="WP_289413332.1">
    <property type="nucleotide sequence ID" value="NZ_JAQIBD010000002.1"/>
</dbReference>
<sequence>MKKQDLKELLEQAEGKKILFLGKEGTYTNQEVDRFLKKYKVTRVKAIEEDVLATVEHHSLNPVEEMISEDAYERKIPAYRLDEFEQLLSEGINDNELLMAIKLSNDQARVLRMIENPDISDSLFVKLLEMYEWHEEEEDNNDDRSVVIATLTRYIDITPAERDQLYSTLTLKRLVREATDPDLLNALIGFPNYEFKQKDRGKTSLFEVIATSKYINDEVIKRLLSLRNPRVDMYLAANPVVPLEQLKKFATREDKSIYEALASNESIDDTLFELLLGKNENVVKLLMWYQPISADRYRMITEKITDHDLFAELGKNQHINHEVIDQLTQSENNALLEQLAENKSVTAPSLNVLYEKQVASTFYPLAGNPNLPAEIIEKFYTDYQNDTRMMRQIASNPNASEKMLRELYERDELEINKGLAANPATPIEILDVLKIDTRLRNALTQNEVFIEHHNTTKVVI</sequence>
<accession>A0ABT7QXW0</accession>
<protein>
    <recommendedName>
        <fullName evidence="3">Leucine rich repeat variant</fullName>
    </recommendedName>
</protein>
<keyword evidence="2" id="KW-1185">Reference proteome</keyword>
<dbReference type="InterPro" id="IPR011989">
    <property type="entry name" value="ARM-like"/>
</dbReference>
<reference evidence="1" key="1">
    <citation type="submission" date="2023-01" db="EMBL/GenBank/DDBJ databases">
        <title>Sulfurovum sp. zt1-1 genome assembly.</title>
        <authorList>
            <person name="Wang J."/>
        </authorList>
    </citation>
    <scope>NUCLEOTIDE SEQUENCE</scope>
    <source>
        <strain evidence="1">Zt1-1</strain>
    </source>
</reference>
<organism evidence="1 2">
    <name type="scientific">Sulfurovum zhangzhouensis</name>
    <dbReference type="NCBI Taxonomy" id="3019067"/>
    <lineage>
        <taxon>Bacteria</taxon>
        <taxon>Pseudomonadati</taxon>
        <taxon>Campylobacterota</taxon>
        <taxon>Epsilonproteobacteria</taxon>
        <taxon>Campylobacterales</taxon>
        <taxon>Sulfurovaceae</taxon>
        <taxon>Sulfurovum</taxon>
    </lineage>
</organism>
<gene>
    <name evidence="1" type="ORF">PGH07_05720</name>
</gene>
<dbReference type="Gene3D" id="1.25.10.10">
    <property type="entry name" value="Leucine-rich Repeat Variant"/>
    <property type="match status" value="1"/>
</dbReference>
<evidence type="ECO:0008006" key="3">
    <source>
        <dbReference type="Google" id="ProtNLM"/>
    </source>
</evidence>
<evidence type="ECO:0000313" key="1">
    <source>
        <dbReference type="EMBL" id="MDM5271665.1"/>
    </source>
</evidence>